<feature type="compositionally biased region" description="Basic and acidic residues" evidence="1">
    <location>
        <begin position="32"/>
        <end position="57"/>
    </location>
</feature>
<name>A0A0P9ITE7_PSESX</name>
<sequence>MKTPTLVLASFLSLCCCAAFAQDGADMLQKRQETRTLERQQAREKLAGSEDKKHNEKSAVTSSIKHEDVSKSEEKPIY</sequence>
<dbReference type="Proteomes" id="UP000240475">
    <property type="component" value="Chromosome"/>
</dbReference>
<accession>A0A0P9ITE7</accession>
<feature type="signal peptide" evidence="2">
    <location>
        <begin position="1"/>
        <end position="21"/>
    </location>
</feature>
<evidence type="ECO:0000313" key="4">
    <source>
        <dbReference type="Proteomes" id="UP000240475"/>
    </source>
</evidence>
<dbReference type="RefSeq" id="WP_003393182.1">
    <property type="nucleotide sequence ID" value="NZ_CP028490.1"/>
</dbReference>
<keyword evidence="2" id="KW-0732">Signal</keyword>
<feature type="compositionally biased region" description="Basic and acidic residues" evidence="1">
    <location>
        <begin position="64"/>
        <end position="78"/>
    </location>
</feature>
<feature type="region of interest" description="Disordered" evidence="1">
    <location>
        <begin position="32"/>
        <end position="78"/>
    </location>
</feature>
<feature type="chain" id="PRO_5043512009" evidence="2">
    <location>
        <begin position="22"/>
        <end position="78"/>
    </location>
</feature>
<dbReference type="EMBL" id="CP028490">
    <property type="protein sequence ID" value="AVX21920.1"/>
    <property type="molecule type" value="Genomic_DNA"/>
</dbReference>
<reference evidence="3 4" key="1">
    <citation type="submission" date="2018-04" db="EMBL/GenBank/DDBJ databases">
        <authorList>
            <person name="Cha J.-S."/>
        </authorList>
    </citation>
    <scope>NUCLEOTIDE SEQUENCE [LARGE SCALE GENOMIC DNA]</scope>
    <source>
        <strain evidence="3 4">LMG5095</strain>
    </source>
</reference>
<proteinExistence type="predicted"/>
<protein>
    <submittedName>
        <fullName evidence="3">Uncharacterized protein</fullName>
    </submittedName>
</protein>
<organism evidence="3 4">
    <name type="scientific">Pseudomonas syringae pv. atrofaciens</name>
    <dbReference type="NCBI Taxonomy" id="192087"/>
    <lineage>
        <taxon>Bacteria</taxon>
        <taxon>Pseudomonadati</taxon>
        <taxon>Pseudomonadota</taxon>
        <taxon>Gammaproteobacteria</taxon>
        <taxon>Pseudomonadales</taxon>
        <taxon>Pseudomonadaceae</taxon>
        <taxon>Pseudomonas</taxon>
        <taxon>Pseudomonas syringae</taxon>
    </lineage>
</organism>
<dbReference type="AlphaFoldDB" id="A0A0P9ITE7"/>
<evidence type="ECO:0000256" key="1">
    <source>
        <dbReference type="SAM" id="MobiDB-lite"/>
    </source>
</evidence>
<evidence type="ECO:0000256" key="2">
    <source>
        <dbReference type="SAM" id="SignalP"/>
    </source>
</evidence>
<evidence type="ECO:0000313" key="3">
    <source>
        <dbReference type="EMBL" id="AVX21920.1"/>
    </source>
</evidence>
<gene>
    <name evidence="3" type="ORF">DA456_00105</name>
</gene>